<dbReference type="PANTHER" id="PTHR21027">
    <property type="entry name" value="TRNA-SPLICING ENDONUCLEASE SUBUNIT SEN54"/>
    <property type="match status" value="1"/>
</dbReference>
<name>A0A9P8UPM3_9PEZI</name>
<dbReference type="Proteomes" id="UP000758603">
    <property type="component" value="Unassembled WGS sequence"/>
</dbReference>
<keyword evidence="5" id="KW-0378">Hydrolase</keyword>
<dbReference type="AlphaFoldDB" id="A0A9P8UPM3"/>
<feature type="compositionally biased region" description="Gly residues" evidence="3">
    <location>
        <begin position="455"/>
        <end position="472"/>
    </location>
</feature>
<feature type="compositionally biased region" description="Basic and acidic residues" evidence="3">
    <location>
        <begin position="70"/>
        <end position="82"/>
    </location>
</feature>
<dbReference type="GO" id="GO:0000214">
    <property type="term" value="C:tRNA-intron endonuclease complex"/>
    <property type="evidence" value="ECO:0007669"/>
    <property type="project" value="TreeGrafter"/>
</dbReference>
<dbReference type="GO" id="GO:0000379">
    <property type="term" value="P:tRNA-type intron splice site recognition and cleavage"/>
    <property type="evidence" value="ECO:0007669"/>
    <property type="project" value="TreeGrafter"/>
</dbReference>
<reference evidence="5" key="1">
    <citation type="journal article" date="2021" name="Nat. Commun.">
        <title>Genetic determinants of endophytism in the Arabidopsis root mycobiome.</title>
        <authorList>
            <person name="Mesny F."/>
            <person name="Miyauchi S."/>
            <person name="Thiergart T."/>
            <person name="Pickel B."/>
            <person name="Atanasova L."/>
            <person name="Karlsson M."/>
            <person name="Huettel B."/>
            <person name="Barry K.W."/>
            <person name="Haridas S."/>
            <person name="Chen C."/>
            <person name="Bauer D."/>
            <person name="Andreopoulos W."/>
            <person name="Pangilinan J."/>
            <person name="LaButti K."/>
            <person name="Riley R."/>
            <person name="Lipzen A."/>
            <person name="Clum A."/>
            <person name="Drula E."/>
            <person name="Henrissat B."/>
            <person name="Kohler A."/>
            <person name="Grigoriev I.V."/>
            <person name="Martin F.M."/>
            <person name="Hacquard S."/>
        </authorList>
    </citation>
    <scope>NUCLEOTIDE SEQUENCE</scope>
    <source>
        <strain evidence="5">MPI-SDFR-AT-0073</strain>
    </source>
</reference>
<comment type="similarity">
    <text evidence="1">Belongs to the SEN54 family.</text>
</comment>
<comment type="caution">
    <text evidence="5">The sequence shown here is derived from an EMBL/GenBank/DDBJ whole genome shotgun (WGS) entry which is preliminary data.</text>
</comment>
<evidence type="ECO:0000259" key="4">
    <source>
        <dbReference type="Pfam" id="PF12928"/>
    </source>
</evidence>
<dbReference type="Pfam" id="PF12928">
    <property type="entry name" value="tRNA_int_end_N2"/>
    <property type="match status" value="1"/>
</dbReference>
<dbReference type="InterPro" id="IPR024337">
    <property type="entry name" value="tRNA_splic_suSen54"/>
</dbReference>
<evidence type="ECO:0000256" key="2">
    <source>
        <dbReference type="ARBA" id="ARBA00022694"/>
    </source>
</evidence>
<evidence type="ECO:0000313" key="6">
    <source>
        <dbReference type="Proteomes" id="UP000758603"/>
    </source>
</evidence>
<sequence length="479" mass="53321">MAYDDEDPASGPLQTSPPSGAIPVESSAGVEEEEAPPTAEDDLQDEEVSDFRKFASVLQQKTQVSGKSIRKGEKDFESHGTRLQESALEASRRAMHETLSYTRTHIPTGYIRGWYFPDHFSEEAEEGWGDRVVVVEQDKGGMFKAMGRVMKGRGANFAPAWDRTWLLPEEALYMVERGDLHLWWPERSIGEVFPLKTEGEGDLARDDRDQMGLPLSFQAAYALFIGRDGDRGKISLEKYQVYANLRRCGYFVFRASSSRDSTALVPTASSQSLWQWLFSLLSHDNSRPPTWYPAQGPLVKPGLYRSYQPVFRQLHLIPRHKPSSQPTEPTPPQAPFEIFYHVYKSRPGFSKASPPPPDFRIAVVDARTTSVPTITELKGMLESTPWSPPDEKTANGQGVGFMYKRLKHGWRNAILAVVDSGFTSYLRFTEMAFGEEKLFDTFDRSQGRGGKKGRGSPGGRGGRGGGRGGRGGRGGKRGG</sequence>
<feature type="region of interest" description="Disordered" evidence="3">
    <location>
        <begin position="65"/>
        <end position="84"/>
    </location>
</feature>
<dbReference type="GO" id="GO:0004519">
    <property type="term" value="F:endonuclease activity"/>
    <property type="evidence" value="ECO:0007669"/>
    <property type="project" value="UniProtKB-KW"/>
</dbReference>
<keyword evidence="5" id="KW-0255">Endonuclease</keyword>
<organism evidence="5 6">
    <name type="scientific">Truncatella angustata</name>
    <dbReference type="NCBI Taxonomy" id="152316"/>
    <lineage>
        <taxon>Eukaryota</taxon>
        <taxon>Fungi</taxon>
        <taxon>Dikarya</taxon>
        <taxon>Ascomycota</taxon>
        <taxon>Pezizomycotina</taxon>
        <taxon>Sordariomycetes</taxon>
        <taxon>Xylariomycetidae</taxon>
        <taxon>Amphisphaeriales</taxon>
        <taxon>Sporocadaceae</taxon>
        <taxon>Truncatella</taxon>
    </lineage>
</organism>
<proteinExistence type="inferred from homology"/>
<dbReference type="RefSeq" id="XP_045960824.1">
    <property type="nucleotide sequence ID" value="XM_046099440.1"/>
</dbReference>
<keyword evidence="6" id="KW-1185">Reference proteome</keyword>
<protein>
    <submittedName>
        <fullName evidence="5">tRNA-splicing endonuclease subunit sen54 N-term-domain-containing protein</fullName>
    </submittedName>
</protein>
<feature type="compositionally biased region" description="Acidic residues" evidence="3">
    <location>
        <begin position="30"/>
        <end position="47"/>
    </location>
</feature>
<feature type="region of interest" description="Disordered" evidence="3">
    <location>
        <begin position="442"/>
        <end position="479"/>
    </location>
</feature>
<keyword evidence="5" id="KW-0540">Nuclease</keyword>
<evidence type="ECO:0000256" key="3">
    <source>
        <dbReference type="SAM" id="MobiDB-lite"/>
    </source>
</evidence>
<dbReference type="OrthoDB" id="408683at2759"/>
<evidence type="ECO:0000256" key="1">
    <source>
        <dbReference type="ARBA" id="ARBA00005736"/>
    </source>
</evidence>
<gene>
    <name evidence="5" type="ORF">BKA67DRAFT_531851</name>
</gene>
<accession>A0A9P8UPM3</accession>
<dbReference type="InterPro" id="IPR024336">
    <property type="entry name" value="tRNA_splic_suSen54_N"/>
</dbReference>
<dbReference type="PANTHER" id="PTHR21027:SF1">
    <property type="entry name" value="TRNA-SPLICING ENDONUCLEASE SUBUNIT SEN54"/>
    <property type="match status" value="1"/>
</dbReference>
<dbReference type="EMBL" id="JAGPXC010000002">
    <property type="protein sequence ID" value="KAH6656590.1"/>
    <property type="molecule type" value="Genomic_DNA"/>
</dbReference>
<feature type="domain" description="tRNA-splicing endonuclease subunit Sen54 N-terminal" evidence="4">
    <location>
        <begin position="96"/>
        <end position="184"/>
    </location>
</feature>
<dbReference type="GeneID" id="70128332"/>
<keyword evidence="2" id="KW-0819">tRNA processing</keyword>
<evidence type="ECO:0000313" key="5">
    <source>
        <dbReference type="EMBL" id="KAH6656590.1"/>
    </source>
</evidence>
<feature type="region of interest" description="Disordered" evidence="3">
    <location>
        <begin position="1"/>
        <end position="47"/>
    </location>
</feature>